<evidence type="ECO:0008006" key="4">
    <source>
        <dbReference type="Google" id="ProtNLM"/>
    </source>
</evidence>
<organism evidence="2 3">
    <name type="scientific">Deinococcus aetherius</name>
    <dbReference type="NCBI Taxonomy" id="200252"/>
    <lineage>
        <taxon>Bacteria</taxon>
        <taxon>Thermotogati</taxon>
        <taxon>Deinococcota</taxon>
        <taxon>Deinococci</taxon>
        <taxon>Deinococcales</taxon>
        <taxon>Deinococcaceae</taxon>
        <taxon>Deinococcus</taxon>
    </lineage>
</organism>
<name>A0ABM8AIW3_9DEIO</name>
<evidence type="ECO:0000256" key="1">
    <source>
        <dbReference type="SAM" id="SignalP"/>
    </source>
</evidence>
<feature type="signal peptide" evidence="1">
    <location>
        <begin position="1"/>
        <end position="20"/>
    </location>
</feature>
<dbReference type="EMBL" id="AP026561">
    <property type="protein sequence ID" value="BDP43759.1"/>
    <property type="molecule type" value="Genomic_DNA"/>
</dbReference>
<evidence type="ECO:0000313" key="2">
    <source>
        <dbReference type="EMBL" id="BDP43759.1"/>
    </source>
</evidence>
<dbReference type="RefSeq" id="WP_264777609.1">
    <property type="nucleotide sequence ID" value="NZ_AP026561.1"/>
</dbReference>
<protein>
    <recommendedName>
        <fullName evidence="4">Lipoprotein</fullName>
    </recommendedName>
</protein>
<dbReference type="Proteomes" id="UP001064971">
    <property type="component" value="Plasmid pDAETH-1"/>
</dbReference>
<keyword evidence="2" id="KW-0614">Plasmid</keyword>
<feature type="chain" id="PRO_5046175931" description="Lipoprotein" evidence="1">
    <location>
        <begin position="21"/>
        <end position="196"/>
    </location>
</feature>
<dbReference type="PROSITE" id="PS51257">
    <property type="entry name" value="PROKAR_LIPOPROTEIN"/>
    <property type="match status" value="1"/>
</dbReference>
<proteinExistence type="predicted"/>
<sequence>MKFTQLLPCLLLLTSCSAGARNTPDAALFERVVKGDKAAIQPICLTVFSPVEDLPTKFQLSAEKESYFQRFKVLQKHGYVEIKRGKATDPFTGAQVDAWAVSLTPKWTRDFQTPYSGVRCIATWKAQRVKDFTPPAEVNGVRVAYVAVTGTQQYLGWARNAELRQVFRLPDLKPSTERTYTLVLKNTGWQVAAVGP</sequence>
<accession>A0ABM8AIW3</accession>
<geneLocation type="plasmid" evidence="2 3">
    <name>pDAETH-1</name>
</geneLocation>
<keyword evidence="3" id="KW-1185">Reference proteome</keyword>
<keyword evidence="1" id="KW-0732">Signal</keyword>
<evidence type="ECO:0000313" key="3">
    <source>
        <dbReference type="Proteomes" id="UP001064971"/>
    </source>
</evidence>
<reference evidence="2" key="1">
    <citation type="submission" date="2022-07" db="EMBL/GenBank/DDBJ databases">
        <title>Complete Genome Sequence of the Radioresistant Bacterium Deinococcus aetherius ST0316, Isolated from the Air Dust collected in Lower Stratosphere above Japan.</title>
        <authorList>
            <person name="Satoh K."/>
            <person name="Hagiwara K."/>
            <person name="Katsumata K."/>
            <person name="Kubo A."/>
            <person name="Yokobori S."/>
            <person name="Yamagishi A."/>
            <person name="Oono Y."/>
            <person name="Narumi I."/>
        </authorList>
    </citation>
    <scope>NUCLEOTIDE SEQUENCE</scope>
    <source>
        <strain evidence="2">ST0316</strain>
        <plasmid evidence="2">pDAETH-1</plasmid>
    </source>
</reference>
<gene>
    <name evidence="2" type="ORF">DAETH_37280</name>
</gene>